<reference evidence="2" key="1">
    <citation type="submission" date="2015-01" db="EMBL/GenBank/DDBJ databases">
        <authorList>
            <person name="Manzoor Shahid"/>
            <person name="Zubair Saima"/>
        </authorList>
    </citation>
    <scope>NUCLEOTIDE SEQUENCE [LARGE SCALE GENOMIC DNA]</scope>
    <source>
        <strain evidence="2">V1</strain>
    </source>
</reference>
<evidence type="ECO:0000313" key="2">
    <source>
        <dbReference type="Proteomes" id="UP000042527"/>
    </source>
</evidence>
<proteinExistence type="predicted"/>
<gene>
    <name evidence="1" type="ORF">TPHV1_100004</name>
</gene>
<organism evidence="1 2">
    <name type="scientific">Treponema phagedenis</name>
    <dbReference type="NCBI Taxonomy" id="162"/>
    <lineage>
        <taxon>Bacteria</taxon>
        <taxon>Pseudomonadati</taxon>
        <taxon>Spirochaetota</taxon>
        <taxon>Spirochaetia</taxon>
        <taxon>Spirochaetales</taxon>
        <taxon>Treponemataceae</taxon>
        <taxon>Treponema</taxon>
    </lineage>
</organism>
<sequence length="57" mass="6561">MLILAFLMVITNIIGFAVFSKKRIQNMIFEKGMNQVIATADYANYILNNSKDYLKDL</sequence>
<dbReference type="Proteomes" id="UP000042527">
    <property type="component" value="Unassembled WGS sequence"/>
</dbReference>
<protein>
    <submittedName>
        <fullName evidence="1">Uncharacterized protein</fullName>
    </submittedName>
</protein>
<dbReference type="AlphaFoldDB" id="A0A0B7GQ18"/>
<name>A0A0B7GQ18_TREPH</name>
<dbReference type="EMBL" id="CDNC01000002">
    <property type="protein sequence ID" value="CEM60684.1"/>
    <property type="molecule type" value="Genomic_DNA"/>
</dbReference>
<accession>A0A0B7GQ18</accession>
<dbReference type="RefSeq" id="WP_174897237.1">
    <property type="nucleotide sequence ID" value="NZ_CP031394.1"/>
</dbReference>
<evidence type="ECO:0000313" key="1">
    <source>
        <dbReference type="EMBL" id="CEM60684.1"/>
    </source>
</evidence>
<keyword evidence="2" id="KW-1185">Reference proteome</keyword>